<reference evidence="15 16" key="1">
    <citation type="submission" date="2018-11" db="EMBL/GenBank/DDBJ databases">
        <title>Photobacterium sp. BEI247 sp. nov., a marine bacterium isolated from Yongle Blue Hole in the South China Sea.</title>
        <authorList>
            <person name="Wang X."/>
        </authorList>
    </citation>
    <scope>NUCLEOTIDE SEQUENCE [LARGE SCALE GENOMIC DNA]</scope>
    <source>
        <strain evidence="16">BEI247</strain>
    </source>
</reference>
<protein>
    <recommendedName>
        <fullName evidence="5 11">Threonine synthase</fullName>
        <ecNumber evidence="4 11">4.2.3.1</ecNumber>
    </recommendedName>
</protein>
<dbReference type="GO" id="GO:0004795">
    <property type="term" value="F:threonine synthase activity"/>
    <property type="evidence" value="ECO:0007669"/>
    <property type="project" value="UniProtKB-UniRule"/>
</dbReference>
<name>A0A444JM95_9GAMM</name>
<comment type="catalytic activity">
    <reaction evidence="10">
        <text>O-phospho-L-homoserine + H2O = L-threonine + phosphate</text>
        <dbReference type="Rhea" id="RHEA:10840"/>
        <dbReference type="ChEBI" id="CHEBI:15377"/>
        <dbReference type="ChEBI" id="CHEBI:43474"/>
        <dbReference type="ChEBI" id="CHEBI:57590"/>
        <dbReference type="ChEBI" id="CHEBI:57926"/>
        <dbReference type="EC" id="4.2.3.1"/>
    </reaction>
</comment>
<dbReference type="FunFam" id="3.40.50.1100:FF:000026">
    <property type="entry name" value="Threonine synthase"/>
    <property type="match status" value="1"/>
</dbReference>
<comment type="caution">
    <text evidence="15">The sequence shown here is derived from an EMBL/GenBank/DDBJ whole genome shotgun (WGS) entry which is preliminary data.</text>
</comment>
<dbReference type="PANTHER" id="PTHR42690">
    <property type="entry name" value="THREONINE SYNTHASE FAMILY MEMBER"/>
    <property type="match status" value="1"/>
</dbReference>
<dbReference type="InterPro" id="IPR036052">
    <property type="entry name" value="TrpB-like_PALP_sf"/>
</dbReference>
<keyword evidence="9 15" id="KW-0456">Lyase</keyword>
<gene>
    <name evidence="15" type="ORF">EDI28_18390</name>
</gene>
<accession>A0A444JM95</accession>
<evidence type="ECO:0000256" key="2">
    <source>
        <dbReference type="ARBA" id="ARBA00004979"/>
    </source>
</evidence>
<proteinExistence type="inferred from homology"/>
<evidence type="ECO:0000256" key="11">
    <source>
        <dbReference type="NCBIfam" id="TIGR00260"/>
    </source>
</evidence>
<dbReference type="SUPFAM" id="SSF53686">
    <property type="entry name" value="Tryptophan synthase beta subunit-like PLP-dependent enzymes"/>
    <property type="match status" value="1"/>
</dbReference>
<dbReference type="InterPro" id="IPR029144">
    <property type="entry name" value="Thr_synth_N"/>
</dbReference>
<dbReference type="AlphaFoldDB" id="A0A444JM95"/>
<comment type="similarity">
    <text evidence="3">Belongs to the threonine synthase family.</text>
</comment>
<feature type="modified residue" description="N6-(pyridoxal phosphate)lysine" evidence="12">
    <location>
        <position position="105"/>
    </location>
</feature>
<dbReference type="OrthoDB" id="9763107at2"/>
<evidence type="ECO:0000313" key="16">
    <source>
        <dbReference type="Proteomes" id="UP000287563"/>
    </source>
</evidence>
<sequence length="428" mass="46600">MKLYNLKEHQEQVSFGQAVRQGLGRNQGLFFPSELPELGDVDALLDMDFVSRSSKILSAFIGEELAADTVTQMVSSAFQFPAPVAKVKDGVYALELFHGPTLAFKDFGGRFMAQSLAAVTDHDGKITILTATSGDTGAAVAHAFYGMDNIKVVILYPKGKISPLQEKLFCTLGGNISTVAVNGTFDDCQALVKQAFDDEALRQDVGLNSANSINISRLMAQICYYFEAVSQLPKAERDSLVIAVPSGNFGNLTAGLLAKSLGLPVKRFIAATNVNDTVPRYLQNGQWAPEPTVPTISNAMDVSQPNNWPRIEELCKLKGWGLGELGYGAVTDEQTAETLRQMDAEGYLCEPHGAIAYRILTEQLEDGETGMFLCTAHPAKFKEVVDEILEKDIDLPAPLAKHNAMDLLSLERDNDFEQLKAVLKSVQD</sequence>
<evidence type="ECO:0000256" key="12">
    <source>
        <dbReference type="PIRSR" id="PIRSR604450-51"/>
    </source>
</evidence>
<dbReference type="Gene3D" id="3.40.50.1100">
    <property type="match status" value="2"/>
</dbReference>
<dbReference type="EC" id="4.2.3.1" evidence="4 11"/>
<evidence type="ECO:0000256" key="9">
    <source>
        <dbReference type="ARBA" id="ARBA00023239"/>
    </source>
</evidence>
<dbReference type="InterPro" id="IPR001926">
    <property type="entry name" value="TrpB-like_PALP"/>
</dbReference>
<evidence type="ECO:0000256" key="3">
    <source>
        <dbReference type="ARBA" id="ARBA00005517"/>
    </source>
</evidence>
<dbReference type="InterPro" id="IPR051166">
    <property type="entry name" value="Threonine_Synthase"/>
</dbReference>
<comment type="pathway">
    <text evidence="2">Amino-acid biosynthesis; L-threonine biosynthesis; L-threonine from L-aspartate: step 5/5.</text>
</comment>
<evidence type="ECO:0000259" key="14">
    <source>
        <dbReference type="Pfam" id="PF14821"/>
    </source>
</evidence>
<dbReference type="InterPro" id="IPR037158">
    <property type="entry name" value="Thr_synth_N_sf"/>
</dbReference>
<keyword evidence="8 12" id="KW-0663">Pyridoxal phosphate</keyword>
<dbReference type="Pfam" id="PF00291">
    <property type="entry name" value="PALP"/>
    <property type="match status" value="1"/>
</dbReference>
<organism evidence="15 16">
    <name type="scientific">Photobacterium chitinilyticum</name>
    <dbReference type="NCBI Taxonomy" id="2485123"/>
    <lineage>
        <taxon>Bacteria</taxon>
        <taxon>Pseudomonadati</taxon>
        <taxon>Pseudomonadota</taxon>
        <taxon>Gammaproteobacteria</taxon>
        <taxon>Vibrionales</taxon>
        <taxon>Vibrionaceae</taxon>
        <taxon>Photobacterium</taxon>
    </lineage>
</organism>
<dbReference type="RefSeq" id="WP_128785323.1">
    <property type="nucleotide sequence ID" value="NZ_JAKJSG010000014.1"/>
</dbReference>
<dbReference type="InterPro" id="IPR000634">
    <property type="entry name" value="Ser/Thr_deHydtase_PyrdxlP-BS"/>
</dbReference>
<keyword evidence="7" id="KW-0791">Threonine biosynthesis</keyword>
<keyword evidence="16" id="KW-1185">Reference proteome</keyword>
<dbReference type="UniPathway" id="UPA00050">
    <property type="reaction ID" value="UER00065"/>
</dbReference>
<dbReference type="Pfam" id="PF14821">
    <property type="entry name" value="Thr_synth_N"/>
    <property type="match status" value="1"/>
</dbReference>
<evidence type="ECO:0000256" key="10">
    <source>
        <dbReference type="ARBA" id="ARBA00049144"/>
    </source>
</evidence>
<dbReference type="GO" id="GO:0030170">
    <property type="term" value="F:pyridoxal phosphate binding"/>
    <property type="evidence" value="ECO:0007669"/>
    <property type="project" value="InterPro"/>
</dbReference>
<evidence type="ECO:0000256" key="8">
    <source>
        <dbReference type="ARBA" id="ARBA00022898"/>
    </source>
</evidence>
<dbReference type="EMBL" id="RJLM01000008">
    <property type="protein sequence ID" value="RWX54201.1"/>
    <property type="molecule type" value="Genomic_DNA"/>
</dbReference>
<feature type="domain" description="Threonine synthase N-terminal" evidence="14">
    <location>
        <begin position="8"/>
        <end position="78"/>
    </location>
</feature>
<evidence type="ECO:0000259" key="13">
    <source>
        <dbReference type="Pfam" id="PF00291"/>
    </source>
</evidence>
<keyword evidence="6" id="KW-0028">Amino-acid biosynthesis</keyword>
<dbReference type="Proteomes" id="UP000287563">
    <property type="component" value="Unassembled WGS sequence"/>
</dbReference>
<evidence type="ECO:0000256" key="1">
    <source>
        <dbReference type="ARBA" id="ARBA00001933"/>
    </source>
</evidence>
<evidence type="ECO:0000256" key="5">
    <source>
        <dbReference type="ARBA" id="ARBA00018679"/>
    </source>
</evidence>
<dbReference type="GO" id="GO:0009088">
    <property type="term" value="P:threonine biosynthetic process"/>
    <property type="evidence" value="ECO:0007669"/>
    <property type="project" value="UniProtKB-UniRule"/>
</dbReference>
<dbReference type="InterPro" id="IPR004450">
    <property type="entry name" value="Thr_synthase-like"/>
</dbReference>
<dbReference type="Gene3D" id="3.90.1380.10">
    <property type="entry name" value="Threonine synthase, N-terminal domain"/>
    <property type="match status" value="1"/>
</dbReference>
<feature type="domain" description="Tryptophan synthase beta chain-like PALP" evidence="13">
    <location>
        <begin position="87"/>
        <end position="368"/>
    </location>
</feature>
<evidence type="ECO:0000313" key="15">
    <source>
        <dbReference type="EMBL" id="RWX54201.1"/>
    </source>
</evidence>
<evidence type="ECO:0000256" key="6">
    <source>
        <dbReference type="ARBA" id="ARBA00022605"/>
    </source>
</evidence>
<evidence type="ECO:0000256" key="4">
    <source>
        <dbReference type="ARBA" id="ARBA00013028"/>
    </source>
</evidence>
<comment type="cofactor">
    <cofactor evidence="1 12">
        <name>pyridoxal 5'-phosphate</name>
        <dbReference type="ChEBI" id="CHEBI:597326"/>
    </cofactor>
</comment>
<dbReference type="NCBIfam" id="TIGR00260">
    <property type="entry name" value="thrC"/>
    <property type="match status" value="1"/>
</dbReference>
<dbReference type="PROSITE" id="PS00165">
    <property type="entry name" value="DEHYDRATASE_SER_THR"/>
    <property type="match status" value="1"/>
</dbReference>
<evidence type="ECO:0000256" key="7">
    <source>
        <dbReference type="ARBA" id="ARBA00022697"/>
    </source>
</evidence>
<dbReference type="PANTHER" id="PTHR42690:SF1">
    <property type="entry name" value="THREONINE SYNTHASE-LIKE 2"/>
    <property type="match status" value="1"/>
</dbReference>